<dbReference type="AlphaFoldDB" id="A0A9X4KUY9"/>
<evidence type="ECO:0000313" key="3">
    <source>
        <dbReference type="EMBL" id="MDG0809349.1"/>
    </source>
</evidence>
<reference evidence="3" key="1">
    <citation type="submission" date="2022-10" db="EMBL/GenBank/DDBJ databases">
        <title>Comparative genomic analysis of Cohnella hashimotonis sp. nov., isolated from the International Space Station.</title>
        <authorList>
            <person name="Simpson A."/>
            <person name="Venkateswaran K."/>
        </authorList>
    </citation>
    <scope>NUCLEOTIDE SEQUENCE</scope>
    <source>
        <strain evidence="3">DSM 28161</strain>
    </source>
</reference>
<feature type="signal peptide" evidence="2">
    <location>
        <begin position="1"/>
        <end position="25"/>
    </location>
</feature>
<proteinExistence type="predicted"/>
<feature type="compositionally biased region" description="Basic residues" evidence="1">
    <location>
        <begin position="175"/>
        <end position="199"/>
    </location>
</feature>
<evidence type="ECO:0008006" key="5">
    <source>
        <dbReference type="Google" id="ProtNLM"/>
    </source>
</evidence>
<dbReference type="RefSeq" id="WP_277530596.1">
    <property type="nucleotide sequence ID" value="NZ_JAPDIA010000003.1"/>
</dbReference>
<dbReference type="Proteomes" id="UP001153404">
    <property type="component" value="Unassembled WGS sequence"/>
</dbReference>
<gene>
    <name evidence="3" type="ORF">OMP40_08115</name>
</gene>
<dbReference type="SUPFAM" id="SSF82171">
    <property type="entry name" value="DPP6 N-terminal domain-like"/>
    <property type="match status" value="1"/>
</dbReference>
<evidence type="ECO:0000256" key="1">
    <source>
        <dbReference type="SAM" id="MobiDB-lite"/>
    </source>
</evidence>
<dbReference type="InterPro" id="IPR011659">
    <property type="entry name" value="WD40"/>
</dbReference>
<sequence length="199" mass="22354">MRKSRMRLTPLLVVAGLATSLLTPASYGHTVAAETEPYWTMQEQVHRALDGELAYGSMLESVDITPDGRYVVFESAAQAMYADEAGEPDYTSHVYVHDRLLGRTSMIDTEADGTPANASSRKPAISDDGSRIVFQSQATNLTDDPSIRSLSPQDVDNFDRIYVYSRTSGGLRPERGRRRFGERRSRRRSGRRRQLQSRH</sequence>
<feature type="chain" id="PRO_5040847805" description="Dipeptidylpeptidase IV N-terminal domain-containing protein" evidence="2">
    <location>
        <begin position="26"/>
        <end position="199"/>
    </location>
</feature>
<name>A0A9X4KUY9_9BACL</name>
<dbReference type="EMBL" id="JAPDIA010000003">
    <property type="protein sequence ID" value="MDG0809349.1"/>
    <property type="molecule type" value="Genomic_DNA"/>
</dbReference>
<protein>
    <recommendedName>
        <fullName evidence="5">Dipeptidylpeptidase IV N-terminal domain-containing protein</fullName>
    </recommendedName>
</protein>
<dbReference type="Pfam" id="PF07676">
    <property type="entry name" value="PD40"/>
    <property type="match status" value="1"/>
</dbReference>
<keyword evidence="2" id="KW-0732">Signal</keyword>
<evidence type="ECO:0000256" key="2">
    <source>
        <dbReference type="SAM" id="SignalP"/>
    </source>
</evidence>
<organism evidence="3 4">
    <name type="scientific">Cohnella rhizosphaerae</name>
    <dbReference type="NCBI Taxonomy" id="1457232"/>
    <lineage>
        <taxon>Bacteria</taxon>
        <taxon>Bacillati</taxon>
        <taxon>Bacillota</taxon>
        <taxon>Bacilli</taxon>
        <taxon>Bacillales</taxon>
        <taxon>Paenibacillaceae</taxon>
        <taxon>Cohnella</taxon>
    </lineage>
</organism>
<keyword evidence="4" id="KW-1185">Reference proteome</keyword>
<accession>A0A9X4KUY9</accession>
<feature type="region of interest" description="Disordered" evidence="1">
    <location>
        <begin position="168"/>
        <end position="199"/>
    </location>
</feature>
<evidence type="ECO:0000313" key="4">
    <source>
        <dbReference type="Proteomes" id="UP001153404"/>
    </source>
</evidence>
<comment type="caution">
    <text evidence="3">The sequence shown here is derived from an EMBL/GenBank/DDBJ whole genome shotgun (WGS) entry which is preliminary data.</text>
</comment>
<feature type="region of interest" description="Disordered" evidence="1">
    <location>
        <begin position="109"/>
        <end position="130"/>
    </location>
</feature>